<dbReference type="GO" id="GO:0000226">
    <property type="term" value="P:microtubule cytoskeleton organization"/>
    <property type="evidence" value="ECO:0007669"/>
    <property type="project" value="InterPro"/>
</dbReference>
<dbReference type="InterPro" id="IPR045015">
    <property type="entry name" value="AN-like"/>
</dbReference>
<evidence type="ECO:0000256" key="1">
    <source>
        <dbReference type="SAM" id="MobiDB-lite"/>
    </source>
</evidence>
<protein>
    <submittedName>
        <fullName evidence="2">Uncharacterized protein</fullName>
    </submittedName>
</protein>
<comment type="caution">
    <text evidence="2">The sequence shown here is derived from an EMBL/GenBank/DDBJ whole genome shotgun (WGS) entry which is preliminary data.</text>
</comment>
<keyword evidence="3" id="KW-1185">Reference proteome</keyword>
<evidence type="ECO:0000313" key="3">
    <source>
        <dbReference type="Proteomes" id="UP000775213"/>
    </source>
</evidence>
<feature type="region of interest" description="Disordered" evidence="1">
    <location>
        <begin position="1"/>
        <end position="33"/>
    </location>
</feature>
<name>A0AAV7HG52_DENCH</name>
<organism evidence="2 3">
    <name type="scientific">Dendrobium chrysotoxum</name>
    <name type="common">Orchid</name>
    <dbReference type="NCBI Taxonomy" id="161865"/>
    <lineage>
        <taxon>Eukaryota</taxon>
        <taxon>Viridiplantae</taxon>
        <taxon>Streptophyta</taxon>
        <taxon>Embryophyta</taxon>
        <taxon>Tracheophyta</taxon>
        <taxon>Spermatophyta</taxon>
        <taxon>Magnoliopsida</taxon>
        <taxon>Liliopsida</taxon>
        <taxon>Asparagales</taxon>
        <taxon>Orchidaceae</taxon>
        <taxon>Epidendroideae</taxon>
        <taxon>Malaxideae</taxon>
        <taxon>Dendrobiinae</taxon>
        <taxon>Dendrobium</taxon>
    </lineage>
</organism>
<gene>
    <name evidence="2" type="ORF">IEQ34_002925</name>
</gene>
<accession>A0AAV7HG52</accession>
<dbReference type="EMBL" id="JAGFBR010000004">
    <property type="protein sequence ID" value="KAH0467892.1"/>
    <property type="molecule type" value="Genomic_DNA"/>
</dbReference>
<proteinExistence type="predicted"/>
<reference evidence="2 3" key="1">
    <citation type="journal article" date="2021" name="Hortic Res">
        <title>Chromosome-scale assembly of the Dendrobium chrysotoxum genome enhances the understanding of orchid evolution.</title>
        <authorList>
            <person name="Zhang Y."/>
            <person name="Zhang G.Q."/>
            <person name="Zhang D."/>
            <person name="Liu X.D."/>
            <person name="Xu X.Y."/>
            <person name="Sun W.H."/>
            <person name="Yu X."/>
            <person name="Zhu X."/>
            <person name="Wang Z.W."/>
            <person name="Zhao X."/>
            <person name="Zhong W.Y."/>
            <person name="Chen H."/>
            <person name="Yin W.L."/>
            <person name="Huang T."/>
            <person name="Niu S.C."/>
            <person name="Liu Z.J."/>
        </authorList>
    </citation>
    <scope>NUCLEOTIDE SEQUENCE [LARGE SCALE GENOMIC DNA]</scope>
    <source>
        <strain evidence="2">Lindl</strain>
    </source>
</reference>
<dbReference type="AlphaFoldDB" id="A0AAV7HG52"/>
<dbReference type="PANTHER" id="PTHR43254">
    <property type="entry name" value="C-TERMINAL BINDING PROTEIN AN-RELATED"/>
    <property type="match status" value="1"/>
</dbReference>
<dbReference type="Proteomes" id="UP000775213">
    <property type="component" value="Unassembled WGS sequence"/>
</dbReference>
<dbReference type="PANTHER" id="PTHR43254:SF3">
    <property type="entry name" value="C-TERMINAL BINDING PROTEIN AN"/>
    <property type="match status" value="1"/>
</dbReference>
<sequence>MQTRSQYSTCTSRSKKKTGSGGGGSPSDPNHTPQLPLIISFNCIEDVSFEQQSLTGLASVEHVALSDLSDGRIESAAVVLLHSLAFLPRAAQRQLQSWQLIICLGSSSRVVDSA</sequence>
<evidence type="ECO:0000313" key="2">
    <source>
        <dbReference type="EMBL" id="KAH0467892.1"/>
    </source>
</evidence>